<feature type="coiled-coil region" evidence="1">
    <location>
        <begin position="163"/>
        <end position="260"/>
    </location>
</feature>
<evidence type="ECO:0000313" key="3">
    <source>
        <dbReference type="EMBL" id="CAG2227080.1"/>
    </source>
</evidence>
<dbReference type="PROSITE" id="PS50878">
    <property type="entry name" value="RT_POL"/>
    <property type="match status" value="1"/>
</dbReference>
<dbReference type="CDD" id="cd01650">
    <property type="entry name" value="RT_nLTR_like"/>
    <property type="match status" value="1"/>
</dbReference>
<accession>A0A8S3T0J0</accession>
<protein>
    <recommendedName>
        <fullName evidence="2">Reverse transcriptase domain-containing protein</fullName>
    </recommendedName>
</protein>
<dbReference type="InterPro" id="IPR036691">
    <property type="entry name" value="Endo/exonu/phosph_ase_sf"/>
</dbReference>
<organism evidence="3 4">
    <name type="scientific">Mytilus edulis</name>
    <name type="common">Blue mussel</name>
    <dbReference type="NCBI Taxonomy" id="6550"/>
    <lineage>
        <taxon>Eukaryota</taxon>
        <taxon>Metazoa</taxon>
        <taxon>Spiralia</taxon>
        <taxon>Lophotrochozoa</taxon>
        <taxon>Mollusca</taxon>
        <taxon>Bivalvia</taxon>
        <taxon>Autobranchia</taxon>
        <taxon>Pteriomorphia</taxon>
        <taxon>Mytilida</taxon>
        <taxon>Mytiloidea</taxon>
        <taxon>Mytilidae</taxon>
        <taxon>Mytilinae</taxon>
        <taxon>Mytilus</taxon>
    </lineage>
</organism>
<proteinExistence type="predicted"/>
<dbReference type="InterPro" id="IPR005135">
    <property type="entry name" value="Endo/exonuclease/phosphatase"/>
</dbReference>
<dbReference type="OrthoDB" id="6123348at2759"/>
<dbReference type="Gene3D" id="3.60.10.10">
    <property type="entry name" value="Endonuclease/exonuclease/phosphatase"/>
    <property type="match status" value="1"/>
</dbReference>
<keyword evidence="1" id="KW-0175">Coiled coil</keyword>
<dbReference type="SUPFAM" id="SSF56219">
    <property type="entry name" value="DNase I-like"/>
    <property type="match status" value="1"/>
</dbReference>
<dbReference type="Pfam" id="PF00078">
    <property type="entry name" value="RVT_1"/>
    <property type="match status" value="1"/>
</dbReference>
<sequence length="1683" mass="193400">MKHFLNIGSSEHLVDDSVINYEQLPNENETIFQRIENECSNLPRDSFISCLCNICNNNPDLLEQLRMQYFIKAKGRADFPFISAVLKKRIQPKTKKWLASVGEYCDDLKESLSSKSSGRNNSYLDVNVVSSTPVEIPDLCMRETIIKIESSIIEMKLTHEKTTKGTNEKLDKLETENRSMNSKINKQNERLINIQNQLNLSRSTISRLKDENSHLEKTVTDMSEKLCQSSKIHETNKNVIMELTNKVKSLELEISTEKVQAEKSKSKLEATIKLCNETKSRLDSECIRITKISDSKASGVNSLRTKVQVLSEQLKDTITSIEKYDSSSSSLTSSITDIRKRINTVERNAKTNETNIQKSYAKIVSEMQSDEFLRSNIGKSKTHESVSDVLQKSPEIKEPEVEASFVKRTTLAPKNPENEIDSTQKIDVHFPRSVCNPPTSEFKGVSRNKKRISRFYVGGIDKRTSSENAMRSFLDSRNIKVTFLRYFDKQYRRSASAHLNVAAEDEALIKNPEFWPKGIFVKPWLPWEQFAAEHSIPVPDNKNHGYDYIPYLSEVLRNNDVDICALSEHWLRSYQLHILDSIDSNFVSISKGVDESNIESLRVNDRSGVAFLVSKVIYPYTSVIDCNNSRFLGIEVNIPNCETFFAFCAYLPASSHSIDFFREHVEYMFELYTTYQEIGTVVLLGDFNTKINGPRYMFSSDQRSDFFRSLMIEHNLVSVNMEAICTGPVCTFQSHHGGPATGIDHIIINVDNIENIRKASVLDNHTFCISDHHPVLCTFEFRGKGANLQPPVFVNRPKVAWDRARNKGAVTDYSHAVSQKLWTLEYPSGQINETTIESYYDEIINSIKTAEIETLPHISYKGYMKPYWNNNLTFLRNNMRSARKEWINQCHCHDSNCNAFVTYKNSKRLFRAALRKAFDEFESSTARRLEKEIDIDQKHAWTILNRRKKKSSGCMSLKKDGILYTDSDDICDIWYEHFCTVFSPTNYKDCNRQNEISEKVKAIRNSATKDTSANWITFEFSEVHDICNKLKCNKACGHDDIAYEHLRFGGKLLMKHLCYLFNLILQYAYVPKEWHKSMIILLYKGDNKSRTDTNSYRGISLVPSITKVFEKLIDIKLSSIRTDFPNGQQVAYQKLLSSLNASFNLQEVTLHHIEKNGTIYIVLLDSTKAFDTVPHDGLRLKLHEYGAHGKLWLLLDSMYTNLYGAVSSNGKLSKWFELKRGIRQGSSLSAKLYLIFINDLINELESSKEGAFFHDLNASSPVQADDIAIIATNCVSTQRMVTICENYSNMWGFTFSPAKSKLLQFGKRRTSTPTYLYQEPINYVTSARHIGIQLDTSLKTMDRTLKACRTLRSTTTSVIRLGIHPAIVNPIVCAKIIRQLCYPKALYGCELWGKLTCTEILMLERTHHYICKFIQGLPRRTRSDMCVSLLGWLSIESFICERKLLFFGRTCRLPYSAVSFRILLRRLIDARYNQYDTRSGFACDIIEILTKYGLSKYLDQFLNDGQFPSSAIWKSVVKTSIYQVEVVKWHHRMAVDPDFVVFKDIHSFCVPHAAWRVALRHPLMRRQAHFVTSTCCLIRENLQNNRILCDKCGKLFDDPCTHAILSCDYTVDARDQFWRSVIDINPISFSVHLGNMTDNKLLNCILACDTDFDLQNKEREQFNFTCVNFIYNSCKLLQNRNCC</sequence>
<reference evidence="3" key="1">
    <citation type="submission" date="2021-03" db="EMBL/GenBank/DDBJ databases">
        <authorList>
            <person name="Bekaert M."/>
        </authorList>
    </citation>
    <scope>NUCLEOTIDE SEQUENCE</scope>
</reference>
<name>A0A8S3T0J0_MYTED</name>
<evidence type="ECO:0000259" key="2">
    <source>
        <dbReference type="PROSITE" id="PS50878"/>
    </source>
</evidence>
<dbReference type="InterPro" id="IPR000477">
    <property type="entry name" value="RT_dom"/>
</dbReference>
<evidence type="ECO:0000313" key="4">
    <source>
        <dbReference type="Proteomes" id="UP000683360"/>
    </source>
</evidence>
<dbReference type="Pfam" id="PF03372">
    <property type="entry name" value="Exo_endo_phos"/>
    <property type="match status" value="1"/>
</dbReference>
<dbReference type="EMBL" id="CAJPWZ010001948">
    <property type="protein sequence ID" value="CAG2227080.1"/>
    <property type="molecule type" value="Genomic_DNA"/>
</dbReference>
<gene>
    <name evidence="3" type="ORF">MEDL_40133</name>
</gene>
<dbReference type="GO" id="GO:0003824">
    <property type="term" value="F:catalytic activity"/>
    <property type="evidence" value="ECO:0007669"/>
    <property type="project" value="InterPro"/>
</dbReference>
<comment type="caution">
    <text evidence="3">The sequence shown here is derived from an EMBL/GenBank/DDBJ whole genome shotgun (WGS) entry which is preliminary data.</text>
</comment>
<feature type="domain" description="Reverse transcriptase" evidence="2">
    <location>
        <begin position="1063"/>
        <end position="1334"/>
    </location>
</feature>
<dbReference type="PANTHER" id="PTHR19446">
    <property type="entry name" value="REVERSE TRANSCRIPTASES"/>
    <property type="match status" value="1"/>
</dbReference>
<evidence type="ECO:0000256" key="1">
    <source>
        <dbReference type="SAM" id="Coils"/>
    </source>
</evidence>
<keyword evidence="4" id="KW-1185">Reference proteome</keyword>
<dbReference type="Proteomes" id="UP000683360">
    <property type="component" value="Unassembled WGS sequence"/>
</dbReference>